<accession>A0A6G9Y123</accession>
<evidence type="ECO:0000259" key="2">
    <source>
        <dbReference type="Pfam" id="PF05065"/>
    </source>
</evidence>
<dbReference type="Pfam" id="PF05065">
    <property type="entry name" value="Phage_capsid"/>
    <property type="match status" value="1"/>
</dbReference>
<protein>
    <submittedName>
        <fullName evidence="3">Phage major capsid protein</fullName>
    </submittedName>
</protein>
<dbReference type="SUPFAM" id="SSF56563">
    <property type="entry name" value="Major capsid protein gp5"/>
    <property type="match status" value="1"/>
</dbReference>
<sequence>MANTATLKARGNQLREDFKTITENTELTGAQRTEKLKSLEADVKTYETDLANSELASQLSAKLGRGEAGSGDTPDPAPTMTQRTLAALIMRHPDFVDASAAVDPDAKRAFSKAFEIDLKDASVAQNQMGESIMGTVGPTPLGQNPFFPTGAAAAILQPTWLGGIVEQRFYALTIADLIPGSAISTNNLSYVVESAFTNNADEVPEAGQYPYSSTKLDRVYEQLGKIANAEKLTDETIADSAMFQNFAQGRLVLGVQRKEEAALLAGKGNGGVNGLLNRSTGFTKPQTIAPVTNVSFPPTGVPGAATVPSVLPSLTYGRKVVGAAAGAYPTAVAIAEAVFQAMTDIWLNAHVAPTAVVMNPLDWQVIRLAKDSAGQYFGGSFFGTNYGNGAGTGEGLWNKPVVVTPAIPPGTVLVGTFTRDVLEAFRRQGISVEMSNSNGNDFDHGLVTVRAQMRTGLAVYRPSGFELIQLANGS</sequence>
<feature type="domain" description="Phage capsid-like C-terminal" evidence="2">
    <location>
        <begin position="155"/>
        <end position="469"/>
    </location>
</feature>
<dbReference type="AlphaFoldDB" id="A0A6G9Y123"/>
<dbReference type="Proteomes" id="UP000501705">
    <property type="component" value="Chromosome"/>
</dbReference>
<evidence type="ECO:0000313" key="4">
    <source>
        <dbReference type="Proteomes" id="UP000501705"/>
    </source>
</evidence>
<dbReference type="Gene3D" id="3.30.2320.10">
    <property type="entry name" value="hypothetical protein PF0899 domain"/>
    <property type="match status" value="1"/>
</dbReference>
<gene>
    <name evidence="3" type="ORF">F5X71_34630</name>
</gene>
<proteinExistence type="predicted"/>
<dbReference type="EMBL" id="CP046171">
    <property type="protein sequence ID" value="QIS06763.1"/>
    <property type="molecule type" value="Genomic_DNA"/>
</dbReference>
<dbReference type="NCBIfam" id="TIGR01554">
    <property type="entry name" value="major_cap_HK97"/>
    <property type="match status" value="1"/>
</dbReference>
<organism evidence="3 4">
    <name type="scientific">Nocardia brasiliensis</name>
    <dbReference type="NCBI Taxonomy" id="37326"/>
    <lineage>
        <taxon>Bacteria</taxon>
        <taxon>Bacillati</taxon>
        <taxon>Actinomycetota</taxon>
        <taxon>Actinomycetes</taxon>
        <taxon>Mycobacteriales</taxon>
        <taxon>Nocardiaceae</taxon>
        <taxon>Nocardia</taxon>
    </lineage>
</organism>
<evidence type="ECO:0000256" key="1">
    <source>
        <dbReference type="ARBA" id="ARBA00004328"/>
    </source>
</evidence>
<dbReference type="RefSeq" id="WP_167465778.1">
    <property type="nucleotide sequence ID" value="NZ_CP046171.1"/>
</dbReference>
<dbReference type="InterPro" id="IPR054612">
    <property type="entry name" value="Phage_capsid-like_C"/>
</dbReference>
<evidence type="ECO:0000313" key="3">
    <source>
        <dbReference type="EMBL" id="QIS06763.1"/>
    </source>
</evidence>
<reference evidence="3 4" key="1">
    <citation type="journal article" date="2019" name="ACS Chem. Biol.">
        <title>Identification and Mobilization of a Cryptic Antibiotic Biosynthesis Gene Locus from a Human-Pathogenic Nocardia Isolate.</title>
        <authorList>
            <person name="Herisse M."/>
            <person name="Ishida K."/>
            <person name="Porter J.L."/>
            <person name="Howden B."/>
            <person name="Hertweck C."/>
            <person name="Stinear T.P."/>
            <person name="Pidot S.J."/>
        </authorList>
    </citation>
    <scope>NUCLEOTIDE SEQUENCE [LARGE SCALE GENOMIC DNA]</scope>
    <source>
        <strain evidence="3 4">AUSMDU00024985</strain>
    </source>
</reference>
<comment type="subcellular location">
    <subcellularLocation>
        <location evidence="1">Virion</location>
    </subcellularLocation>
</comment>
<dbReference type="InterPro" id="IPR024455">
    <property type="entry name" value="Phage_capsid"/>
</dbReference>
<dbReference type="Gene3D" id="3.30.2400.10">
    <property type="entry name" value="Major capsid protein gp5"/>
    <property type="match status" value="1"/>
</dbReference>
<name>A0A6G9Y123_NOCBR</name>